<dbReference type="AlphaFoldDB" id="A0A1R3WS96"/>
<dbReference type="STRING" id="287098.SAMN05421665_1237"/>
<proteinExistence type="predicted"/>
<evidence type="ECO:0000313" key="1">
    <source>
        <dbReference type="EMBL" id="SIT81230.1"/>
    </source>
</evidence>
<organism evidence="1 2">
    <name type="scientific">Yoonia rosea</name>
    <dbReference type="NCBI Taxonomy" id="287098"/>
    <lineage>
        <taxon>Bacteria</taxon>
        <taxon>Pseudomonadati</taxon>
        <taxon>Pseudomonadota</taxon>
        <taxon>Alphaproteobacteria</taxon>
        <taxon>Rhodobacterales</taxon>
        <taxon>Paracoccaceae</taxon>
        <taxon>Yoonia</taxon>
    </lineage>
</organism>
<name>A0A1R3WS96_9RHOB</name>
<keyword evidence="2" id="KW-1185">Reference proteome</keyword>
<dbReference type="Proteomes" id="UP000186997">
    <property type="component" value="Unassembled WGS sequence"/>
</dbReference>
<dbReference type="EMBL" id="FTPR01000001">
    <property type="protein sequence ID" value="SIT81230.1"/>
    <property type="molecule type" value="Genomic_DNA"/>
</dbReference>
<evidence type="ECO:0000313" key="2">
    <source>
        <dbReference type="Proteomes" id="UP000186997"/>
    </source>
</evidence>
<dbReference type="RefSeq" id="WP_131825000.1">
    <property type="nucleotide sequence ID" value="NZ_FTPR01000001.1"/>
</dbReference>
<sequence length="202" mass="23061">MMNNVTADSTATQPLIKPIMQIGPDAIHMLRSISKQHTGERYTYDTARVQRNRFGGADTEINFNKLEMLEAGHPDSYGVFIKNKVTPQALKWHRRMARQDQSLVKYTMAGLLKEAMTEDADMWWMLSTNALRSVLFPAAFTDGKRTDRIFYYDIAGYKRQLGSALWLRGLSPKDVYQFHLQATAAVPSKIIDLDLITPFLNK</sequence>
<gene>
    <name evidence="1" type="ORF">SAMN05421665_1237</name>
</gene>
<protein>
    <submittedName>
        <fullName evidence="1">Uncharacterized protein</fullName>
    </submittedName>
</protein>
<reference evidence="2" key="1">
    <citation type="submission" date="2017-01" db="EMBL/GenBank/DDBJ databases">
        <authorList>
            <person name="Varghese N."/>
            <person name="Submissions S."/>
        </authorList>
    </citation>
    <scope>NUCLEOTIDE SEQUENCE [LARGE SCALE GENOMIC DNA]</scope>
    <source>
        <strain evidence="2">DSM 29591</strain>
    </source>
</reference>
<accession>A0A1R3WS96</accession>